<dbReference type="OrthoDB" id="7923920at2"/>
<name>M1N3L3_BARAA</name>
<protein>
    <submittedName>
        <fullName evidence="2">Uncharacterized protein</fullName>
    </submittedName>
</protein>
<sequence>MADKKRAIRRKNIQSLNEKEFKLLLELLDHYEKFKIFIWIVKRAILFIFVFTFELPRFIDAIDNCVTHIKKWFLKL</sequence>
<organism evidence="2 3">
    <name type="scientific">Bartonella australis (strain Aust/NH1)</name>
    <dbReference type="NCBI Taxonomy" id="1094489"/>
    <lineage>
        <taxon>Bacteria</taxon>
        <taxon>Pseudomonadati</taxon>
        <taxon>Pseudomonadota</taxon>
        <taxon>Alphaproteobacteria</taxon>
        <taxon>Hyphomicrobiales</taxon>
        <taxon>Bartonellaceae</taxon>
        <taxon>Bartonella</taxon>
    </lineage>
</organism>
<dbReference type="KEGG" id="baus:BAnh1_06050"/>
<evidence type="ECO:0000313" key="2">
    <source>
        <dbReference type="EMBL" id="AGF74484.1"/>
    </source>
</evidence>
<dbReference type="AlphaFoldDB" id="M1N3L3"/>
<accession>M1N3L3</accession>
<keyword evidence="1" id="KW-0812">Transmembrane</keyword>
<dbReference type="HOGENOM" id="CLU_2647166_0_0_5"/>
<gene>
    <name evidence="2" type="ordered locus">BAnh1_06050</name>
</gene>
<feature type="transmembrane region" description="Helical" evidence="1">
    <location>
        <begin position="36"/>
        <end position="53"/>
    </location>
</feature>
<keyword evidence="1" id="KW-1133">Transmembrane helix</keyword>
<reference evidence="2 3" key="1">
    <citation type="journal article" date="2013" name="PLoS Genet.">
        <title>A gene transfer agent and a dynamic repertoire of secretion systems hold the keys to the explosive radiation of the emerging pathogen Bartonella.</title>
        <authorList>
            <person name="Guy L."/>
            <person name="Nystedt B."/>
            <person name="Toft C."/>
            <person name="Zaremba-Niedzwiedzka K."/>
            <person name="Berglund E.C."/>
            <person name="Granberg F."/>
            <person name="Naslund K."/>
            <person name="Eriksson A.S."/>
            <person name="Andersson S.G."/>
        </authorList>
    </citation>
    <scope>NUCLEOTIDE SEQUENCE [LARGE SCALE GENOMIC DNA]</scope>
    <source>
        <strain evidence="2 3">Aust/NH1</strain>
    </source>
</reference>
<evidence type="ECO:0000313" key="3">
    <source>
        <dbReference type="Proteomes" id="UP000011729"/>
    </source>
</evidence>
<evidence type="ECO:0000256" key="1">
    <source>
        <dbReference type="SAM" id="Phobius"/>
    </source>
</evidence>
<keyword evidence="3" id="KW-1185">Reference proteome</keyword>
<dbReference type="PATRIC" id="fig|1094489.3.peg.746"/>
<keyword evidence="1" id="KW-0472">Membrane</keyword>
<dbReference type="EMBL" id="CP003123">
    <property type="protein sequence ID" value="AGF74484.1"/>
    <property type="molecule type" value="Genomic_DNA"/>
</dbReference>
<dbReference type="Proteomes" id="UP000011729">
    <property type="component" value="Chromosome"/>
</dbReference>
<proteinExistence type="predicted"/>